<dbReference type="InterPro" id="IPR023509">
    <property type="entry name" value="DTD-like_sf"/>
</dbReference>
<name>A0A182RB60_ANOFN</name>
<accession>A0A182RB60</accession>
<comment type="catalytic activity">
    <reaction evidence="3">
        <text>a D-aminoacyl-tRNA + H2O = a tRNA + a D-alpha-amino acid + H(+)</text>
        <dbReference type="Rhea" id="RHEA:13953"/>
        <dbReference type="Rhea" id="RHEA-COMP:10123"/>
        <dbReference type="Rhea" id="RHEA-COMP:10124"/>
        <dbReference type="ChEBI" id="CHEBI:15377"/>
        <dbReference type="ChEBI" id="CHEBI:15378"/>
        <dbReference type="ChEBI" id="CHEBI:59871"/>
        <dbReference type="ChEBI" id="CHEBI:78442"/>
        <dbReference type="ChEBI" id="CHEBI:79333"/>
        <dbReference type="EC" id="3.1.1.96"/>
    </reaction>
</comment>
<evidence type="ECO:0000256" key="1">
    <source>
        <dbReference type="ARBA" id="ARBA00013056"/>
    </source>
</evidence>
<dbReference type="SUPFAM" id="SSF69500">
    <property type="entry name" value="DTD-like"/>
    <property type="match status" value="1"/>
</dbReference>
<dbReference type="AlphaFoldDB" id="A0A182RB60"/>
<dbReference type="GO" id="GO:0051499">
    <property type="term" value="F:D-aminoacyl-tRNA deacylase activity"/>
    <property type="evidence" value="ECO:0007669"/>
    <property type="project" value="UniProtKB-EC"/>
</dbReference>
<organism evidence="4">
    <name type="scientific">Anopheles funestus</name>
    <name type="common">African malaria mosquito</name>
    <dbReference type="NCBI Taxonomy" id="62324"/>
    <lineage>
        <taxon>Eukaryota</taxon>
        <taxon>Metazoa</taxon>
        <taxon>Ecdysozoa</taxon>
        <taxon>Arthropoda</taxon>
        <taxon>Hexapoda</taxon>
        <taxon>Insecta</taxon>
        <taxon>Pterygota</taxon>
        <taxon>Neoptera</taxon>
        <taxon>Endopterygota</taxon>
        <taxon>Diptera</taxon>
        <taxon>Nematocera</taxon>
        <taxon>Culicoidea</taxon>
        <taxon>Culicidae</taxon>
        <taxon>Anophelinae</taxon>
        <taxon>Anopheles</taxon>
    </lineage>
</organism>
<evidence type="ECO:0000256" key="2">
    <source>
        <dbReference type="ARBA" id="ARBA00047676"/>
    </source>
</evidence>
<dbReference type="EnsemblMetazoa" id="AFUN003424-RA">
    <property type="protein sequence ID" value="AFUN003424-PA"/>
    <property type="gene ID" value="AFUN003424"/>
</dbReference>
<dbReference type="EC" id="3.1.1.96" evidence="1"/>
<reference evidence="4" key="1">
    <citation type="submission" date="2020-05" db="UniProtKB">
        <authorList>
            <consortium name="EnsemblMetazoa"/>
        </authorList>
    </citation>
    <scope>IDENTIFICATION</scope>
    <source>
        <strain evidence="4">FUMOZ</strain>
    </source>
</reference>
<comment type="catalytic activity">
    <reaction evidence="2">
        <text>glycyl-tRNA(Ala) + H2O = tRNA(Ala) + glycine + H(+)</text>
        <dbReference type="Rhea" id="RHEA:53744"/>
        <dbReference type="Rhea" id="RHEA-COMP:9657"/>
        <dbReference type="Rhea" id="RHEA-COMP:13640"/>
        <dbReference type="ChEBI" id="CHEBI:15377"/>
        <dbReference type="ChEBI" id="CHEBI:15378"/>
        <dbReference type="ChEBI" id="CHEBI:57305"/>
        <dbReference type="ChEBI" id="CHEBI:78442"/>
        <dbReference type="ChEBI" id="CHEBI:78522"/>
        <dbReference type="EC" id="3.1.1.96"/>
    </reaction>
</comment>
<proteinExistence type="predicted"/>
<evidence type="ECO:0000256" key="3">
    <source>
        <dbReference type="ARBA" id="ARBA00048018"/>
    </source>
</evidence>
<evidence type="ECO:0000313" key="4">
    <source>
        <dbReference type="EnsemblMetazoa" id="AFUN003424-PA"/>
    </source>
</evidence>
<dbReference type="VEuPathDB" id="VectorBase:AFUN003424"/>
<sequence>MGRYLFQSYIFDCKRKHKSAVGDEAVSSIGRGLLHSGSARKLLKLRVFDEPAIGKRQLTLHHQLKGYTDRTFSRSMQGSETKQLYGSLLKQLGEQYNS</sequence>
<protein>
    <recommendedName>
        <fullName evidence="1">D-aminoacyl-tRNA deacylase</fullName>
        <ecNumber evidence="1">3.1.1.96</ecNumber>
    </recommendedName>
</protein>